<dbReference type="Proteomes" id="UP000430508">
    <property type="component" value="Chromosome"/>
</dbReference>
<comment type="catalytic activity">
    <reaction evidence="1">
        <text>ATP + protein L-histidine = ADP + protein N-phospho-L-histidine.</text>
        <dbReference type="EC" id="2.7.13.3"/>
    </reaction>
</comment>
<dbReference type="InterPro" id="IPR004358">
    <property type="entry name" value="Sig_transdc_His_kin-like_C"/>
</dbReference>
<evidence type="ECO:0000256" key="5">
    <source>
        <dbReference type="ARBA" id="ARBA00022679"/>
    </source>
</evidence>
<keyword evidence="4" id="KW-0597">Phosphoprotein</keyword>
<sequence length="568" mass="64519">MPYIIYFGQIIVSLIVLFIILFITGSHPLTLIYRIVILVFSFATLAALFSFIFSKRMFTNVLLKTSVNNELQGINLSIRRKIMLHVLPTIIIAILFTSLVGYSRLITEKGDLIYRMYSEKLKTNVTMETYDEKKVKEALSQIVMLNEDHDSRFIITPAGEYISLDDKNASDFFIKYAIEVSSNYEGRIYEDYTVESQGTSVRVPGPNGDYIIGIKYDISSYNTIIYFSVSFILLFMINFIVLNYFSRSLGEDVSRVAKNLSDISHGVNVDLDQKLAITSNDEIGDLIIAFNKIQEKEKANIESMKENQAIILEQERLASLGQLIGGIAHNLKTPIMSIAGGIEALKDLTNEYKESIEDQAVSPADHYEIAKEMQEWLDKMKPYCSYMTDIISAVKGQAVQMNYAGSDKFTVEDLVKRIDVLMKHELKKYHCKLKPNFQIDLQTEIRGELNSLVQVFDNLIINAMHAYEGQTGEIGFSIYKERHNLKFALSDHGKGIPEEVQKRLFKEMFTTKGKNGTGLGLYMSYSTIKGRFSGNMKFESQEGVGTTFYITIPYLSAHVQEANDETFN</sequence>
<keyword evidence="7 13" id="KW-0418">Kinase</keyword>
<dbReference type="Pfam" id="PF02518">
    <property type="entry name" value="HATPase_c"/>
    <property type="match status" value="1"/>
</dbReference>
<dbReference type="CDD" id="cd00082">
    <property type="entry name" value="HisKA"/>
    <property type="match status" value="1"/>
</dbReference>
<feature type="domain" description="Histidine kinase" evidence="11">
    <location>
        <begin position="326"/>
        <end position="556"/>
    </location>
</feature>
<evidence type="ECO:0000256" key="9">
    <source>
        <dbReference type="ARBA" id="ARBA00023012"/>
    </source>
</evidence>
<proteinExistence type="predicted"/>
<dbReference type="PANTHER" id="PTHR43065">
    <property type="entry name" value="SENSOR HISTIDINE KINASE"/>
    <property type="match status" value="1"/>
</dbReference>
<dbReference type="SMART" id="SM00387">
    <property type="entry name" value="HATPase_c"/>
    <property type="match status" value="1"/>
</dbReference>
<evidence type="ECO:0000256" key="10">
    <source>
        <dbReference type="SAM" id="Phobius"/>
    </source>
</evidence>
<gene>
    <name evidence="13" type="ORF">GQ588_13730</name>
</gene>
<dbReference type="InterPro" id="IPR003594">
    <property type="entry name" value="HATPase_dom"/>
</dbReference>
<feature type="transmembrane region" description="Helical" evidence="10">
    <location>
        <begin position="31"/>
        <end position="53"/>
    </location>
</feature>
<keyword evidence="10" id="KW-1133">Transmembrane helix</keyword>
<keyword evidence="6" id="KW-0547">Nucleotide-binding</keyword>
<dbReference type="EMBL" id="CP046996">
    <property type="protein sequence ID" value="QHA01967.1"/>
    <property type="molecule type" value="Genomic_DNA"/>
</dbReference>
<dbReference type="InterPro" id="IPR036890">
    <property type="entry name" value="HATPase_C_sf"/>
</dbReference>
<evidence type="ECO:0000259" key="11">
    <source>
        <dbReference type="PROSITE" id="PS50109"/>
    </source>
</evidence>
<evidence type="ECO:0000313" key="13">
    <source>
        <dbReference type="EMBL" id="QHA01967.1"/>
    </source>
</evidence>
<evidence type="ECO:0000256" key="4">
    <source>
        <dbReference type="ARBA" id="ARBA00022553"/>
    </source>
</evidence>
<keyword evidence="10" id="KW-0472">Membrane</keyword>
<feature type="transmembrane region" description="Helical" evidence="10">
    <location>
        <begin position="82"/>
        <end position="102"/>
    </location>
</feature>
<dbReference type="PRINTS" id="PR00344">
    <property type="entry name" value="BCTRLSENSOR"/>
</dbReference>
<dbReference type="GO" id="GO:0000155">
    <property type="term" value="F:phosphorelay sensor kinase activity"/>
    <property type="evidence" value="ECO:0007669"/>
    <property type="project" value="InterPro"/>
</dbReference>
<protein>
    <recommendedName>
        <fullName evidence="3">histidine kinase</fullName>
        <ecNumber evidence="3">2.7.13.3</ecNumber>
    </recommendedName>
</protein>
<dbReference type="Pfam" id="PF00672">
    <property type="entry name" value="HAMP"/>
    <property type="match status" value="1"/>
</dbReference>
<dbReference type="InterPro" id="IPR003661">
    <property type="entry name" value="HisK_dim/P_dom"/>
</dbReference>
<dbReference type="Gene3D" id="6.10.340.10">
    <property type="match status" value="1"/>
</dbReference>
<dbReference type="GO" id="GO:0005524">
    <property type="term" value="F:ATP binding"/>
    <property type="evidence" value="ECO:0007669"/>
    <property type="project" value="UniProtKB-KW"/>
</dbReference>
<dbReference type="GO" id="GO:0016020">
    <property type="term" value="C:membrane"/>
    <property type="evidence" value="ECO:0007669"/>
    <property type="project" value="UniProtKB-SubCell"/>
</dbReference>
<dbReference type="SUPFAM" id="SSF55874">
    <property type="entry name" value="ATPase domain of HSP90 chaperone/DNA topoisomerase II/histidine kinase"/>
    <property type="match status" value="1"/>
</dbReference>
<dbReference type="AlphaFoldDB" id="A0A857DLX5"/>
<feature type="transmembrane region" description="Helical" evidence="10">
    <location>
        <begin position="224"/>
        <end position="245"/>
    </location>
</feature>
<dbReference type="Gene3D" id="3.30.565.10">
    <property type="entry name" value="Histidine kinase-like ATPase, C-terminal domain"/>
    <property type="match status" value="1"/>
</dbReference>
<name>A0A857DLX5_9FIRM</name>
<evidence type="ECO:0000256" key="6">
    <source>
        <dbReference type="ARBA" id="ARBA00022741"/>
    </source>
</evidence>
<dbReference type="PROSITE" id="PS50109">
    <property type="entry name" value="HIS_KIN"/>
    <property type="match status" value="1"/>
</dbReference>
<evidence type="ECO:0000256" key="8">
    <source>
        <dbReference type="ARBA" id="ARBA00022840"/>
    </source>
</evidence>
<dbReference type="EC" id="2.7.13.3" evidence="3"/>
<accession>A0A857DLX5</accession>
<reference evidence="13 14" key="1">
    <citation type="submission" date="2019-12" db="EMBL/GenBank/DDBJ databases">
        <title>Sequence classification of anaerobic respiratory reductive dehalogenases: First we see many, then we see few.</title>
        <authorList>
            <person name="Molenda O."/>
            <person name="Puentes Jacome L.A."/>
            <person name="Cao X."/>
            <person name="Nesbo C.L."/>
            <person name="Tang S."/>
            <person name="Morson N."/>
            <person name="Patron J."/>
            <person name="Lomheim L."/>
            <person name="Wishart D.S."/>
            <person name="Edwards E.A."/>
        </authorList>
    </citation>
    <scope>NUCLEOTIDE SEQUENCE [LARGE SCALE GENOMIC DNA]</scope>
    <source>
        <strain evidence="13 14">12DCA</strain>
    </source>
</reference>
<keyword evidence="9" id="KW-0902">Two-component regulatory system</keyword>
<keyword evidence="8" id="KW-0067">ATP-binding</keyword>
<evidence type="ECO:0000259" key="12">
    <source>
        <dbReference type="PROSITE" id="PS50885"/>
    </source>
</evidence>
<dbReference type="InterPro" id="IPR036097">
    <property type="entry name" value="HisK_dim/P_sf"/>
</dbReference>
<organism evidence="13 14">
    <name type="scientific">Dehalobacter restrictus</name>
    <dbReference type="NCBI Taxonomy" id="55583"/>
    <lineage>
        <taxon>Bacteria</taxon>
        <taxon>Bacillati</taxon>
        <taxon>Bacillota</taxon>
        <taxon>Clostridia</taxon>
        <taxon>Eubacteriales</taxon>
        <taxon>Desulfitobacteriaceae</taxon>
        <taxon>Dehalobacter</taxon>
    </lineage>
</organism>
<dbReference type="SUPFAM" id="SSF47384">
    <property type="entry name" value="Homodimeric domain of signal transducing histidine kinase"/>
    <property type="match status" value="1"/>
</dbReference>
<evidence type="ECO:0000256" key="3">
    <source>
        <dbReference type="ARBA" id="ARBA00012438"/>
    </source>
</evidence>
<feature type="transmembrane region" description="Helical" evidence="10">
    <location>
        <begin position="6"/>
        <end position="24"/>
    </location>
</feature>
<dbReference type="SUPFAM" id="SSF58104">
    <property type="entry name" value="Methyl-accepting chemotaxis protein (MCP) signaling domain"/>
    <property type="match status" value="1"/>
</dbReference>
<dbReference type="PROSITE" id="PS50885">
    <property type="entry name" value="HAMP"/>
    <property type="match status" value="1"/>
</dbReference>
<evidence type="ECO:0000256" key="2">
    <source>
        <dbReference type="ARBA" id="ARBA00004370"/>
    </source>
</evidence>
<dbReference type="CDD" id="cd06225">
    <property type="entry name" value="HAMP"/>
    <property type="match status" value="1"/>
</dbReference>
<evidence type="ECO:0000256" key="1">
    <source>
        <dbReference type="ARBA" id="ARBA00000085"/>
    </source>
</evidence>
<keyword evidence="5" id="KW-0808">Transferase</keyword>
<dbReference type="InterPro" id="IPR005467">
    <property type="entry name" value="His_kinase_dom"/>
</dbReference>
<feature type="domain" description="HAMP" evidence="12">
    <location>
        <begin position="247"/>
        <end position="302"/>
    </location>
</feature>
<evidence type="ECO:0000313" key="14">
    <source>
        <dbReference type="Proteomes" id="UP000430508"/>
    </source>
</evidence>
<keyword evidence="10" id="KW-0812">Transmembrane</keyword>
<dbReference type="PANTHER" id="PTHR43065:SF10">
    <property type="entry name" value="PEROXIDE STRESS-ACTIVATED HISTIDINE KINASE MAK3"/>
    <property type="match status" value="1"/>
</dbReference>
<dbReference type="Gene3D" id="1.10.287.130">
    <property type="match status" value="1"/>
</dbReference>
<dbReference type="InterPro" id="IPR003660">
    <property type="entry name" value="HAMP_dom"/>
</dbReference>
<evidence type="ECO:0000256" key="7">
    <source>
        <dbReference type="ARBA" id="ARBA00022777"/>
    </source>
</evidence>
<comment type="subcellular location">
    <subcellularLocation>
        <location evidence="2">Membrane</location>
    </subcellularLocation>
</comment>